<accession>A0A1H5VTR2</accession>
<dbReference type="EMBL" id="FNUL01000012">
    <property type="protein sequence ID" value="SEF90672.1"/>
    <property type="molecule type" value="Genomic_DNA"/>
</dbReference>
<dbReference type="RefSeq" id="WP_103953143.1">
    <property type="nucleotide sequence ID" value="NZ_FNUL01000012.1"/>
</dbReference>
<keyword evidence="2" id="KW-1185">Reference proteome</keyword>
<name>A0A1H5VTR2_9FIRM</name>
<evidence type="ECO:0000313" key="2">
    <source>
        <dbReference type="Proteomes" id="UP000236726"/>
    </source>
</evidence>
<evidence type="ECO:0000313" key="1">
    <source>
        <dbReference type="EMBL" id="SEF90672.1"/>
    </source>
</evidence>
<gene>
    <name evidence="1" type="ORF">SAMN05216537_11294</name>
</gene>
<proteinExistence type="predicted"/>
<dbReference type="AlphaFoldDB" id="A0A1H5VTR2"/>
<sequence>MLVLDNLLDMTYNGQDVKLEYDKYVLFIKEGSGDNLSCEDIEDGYVDYIYTEVYLKDDLVKEEYPSEIDGGFIMLKDTIDNLFYDKPIKELIDYIFDENTEDTEEDYQNYILHHFLQMQF</sequence>
<organism evidence="1 2">
    <name type="scientific">Lachnospira multipara</name>
    <dbReference type="NCBI Taxonomy" id="28051"/>
    <lineage>
        <taxon>Bacteria</taxon>
        <taxon>Bacillati</taxon>
        <taxon>Bacillota</taxon>
        <taxon>Clostridia</taxon>
        <taxon>Lachnospirales</taxon>
        <taxon>Lachnospiraceae</taxon>
        <taxon>Lachnospira</taxon>
    </lineage>
</organism>
<dbReference type="Proteomes" id="UP000236726">
    <property type="component" value="Unassembled WGS sequence"/>
</dbReference>
<reference evidence="1 2" key="1">
    <citation type="submission" date="2016-10" db="EMBL/GenBank/DDBJ databases">
        <authorList>
            <person name="de Groot N.N."/>
        </authorList>
    </citation>
    <scope>NUCLEOTIDE SEQUENCE [LARGE SCALE GENOMIC DNA]</scope>
    <source>
        <strain evidence="1 2">D15d</strain>
    </source>
</reference>
<protein>
    <submittedName>
        <fullName evidence="1">Uncharacterized protein</fullName>
    </submittedName>
</protein>